<evidence type="ECO:0000256" key="10">
    <source>
        <dbReference type="PIRSR" id="PIRSR601805-1"/>
    </source>
</evidence>
<dbReference type="PRINTS" id="PR00989">
    <property type="entry name" value="ADENOKINASE"/>
</dbReference>
<dbReference type="Gene3D" id="3.40.1190.20">
    <property type="match status" value="1"/>
</dbReference>
<dbReference type="EC" id="2.7.1.20" evidence="3 11"/>
<keyword evidence="9 11" id="KW-0460">Magnesium</keyword>
<feature type="domain" description="Carbohydrate kinase PfkB" evidence="12">
    <location>
        <begin position="59"/>
        <end position="364"/>
    </location>
</feature>
<keyword evidence="7 11" id="KW-0418">Kinase</keyword>
<organism evidence="13">
    <name type="scientific">Musca domestica</name>
    <name type="common">House fly</name>
    <dbReference type="NCBI Taxonomy" id="7370"/>
    <lineage>
        <taxon>Eukaryota</taxon>
        <taxon>Metazoa</taxon>
        <taxon>Ecdysozoa</taxon>
        <taxon>Arthropoda</taxon>
        <taxon>Hexapoda</taxon>
        <taxon>Insecta</taxon>
        <taxon>Pterygota</taxon>
        <taxon>Neoptera</taxon>
        <taxon>Endopterygota</taxon>
        <taxon>Diptera</taxon>
        <taxon>Brachycera</taxon>
        <taxon>Muscomorpha</taxon>
        <taxon>Muscoidea</taxon>
        <taxon>Muscidae</taxon>
        <taxon>Musca</taxon>
    </lineage>
</organism>
<evidence type="ECO:0000256" key="6">
    <source>
        <dbReference type="ARBA" id="ARBA00022741"/>
    </source>
</evidence>
<evidence type="ECO:0000256" key="3">
    <source>
        <dbReference type="ARBA" id="ARBA00012119"/>
    </source>
</evidence>
<dbReference type="GO" id="GO:0005634">
    <property type="term" value="C:nucleus"/>
    <property type="evidence" value="ECO:0007669"/>
    <property type="project" value="UniProtKB-SubCell"/>
</dbReference>
<dbReference type="VEuPathDB" id="VectorBase:MDOA008947"/>
<dbReference type="GO" id="GO:0005524">
    <property type="term" value="F:ATP binding"/>
    <property type="evidence" value="ECO:0007669"/>
    <property type="project" value="UniProtKB-UniRule"/>
</dbReference>
<keyword evidence="8 11" id="KW-0067">ATP-binding</keyword>
<evidence type="ECO:0000256" key="7">
    <source>
        <dbReference type="ARBA" id="ARBA00022777"/>
    </source>
</evidence>
<proteinExistence type="inferred from homology"/>
<dbReference type="eggNOG" id="KOG2854">
    <property type="taxonomic scope" value="Eukaryota"/>
</dbReference>
<sequence length="374" mass="41989">MLVSQYPWQRAVLAVVHRLFDRSQGIKNMHTLKQGILVGCGNPLLDISANVEEDLLQKYNLKPNDAILAEQKHMPLYKELIEKYKAEFIAGGSVQNSLRVCQWILQKPKIATFFGCVGSDDYAKILEENATKDGLNVRYQYNTEAATGTCAVLVTGTHRSLCANLAAANNFTLDHLQIPENKKLLDAAEYYYISGFFLTVSPPSIMEVARLAHKHNRTFMMNLSAPFLSQFFKEPMMAALPYVDILFGNEQEVETFANEQGWTTKDIKEIGRKLVALPKENGQRERIVIITQGHLPVLLFKDGQISEFEVPHLSRDEMVDTNGAGDAFVGGFLAQYVQKKSLDVCIRCGIWSAGEIIKRSGCTFEGKPTFEEQQ</sequence>
<evidence type="ECO:0000259" key="12">
    <source>
        <dbReference type="Pfam" id="PF00294"/>
    </source>
</evidence>
<dbReference type="UniPathway" id="UPA00588">
    <property type="reaction ID" value="UER00659"/>
</dbReference>
<accession>A0A1I8MVS6</accession>
<comment type="function">
    <text evidence="11">ATP dependent phosphorylation of adenosine and other related nucleoside analogs to monophosphate derivatives.</text>
</comment>
<comment type="subcellular location">
    <subcellularLocation>
        <location evidence="11">Nucleus</location>
    </subcellularLocation>
</comment>
<dbReference type="CDD" id="cd01168">
    <property type="entry name" value="adenosine_kinase"/>
    <property type="match status" value="1"/>
</dbReference>
<dbReference type="RefSeq" id="XP_005189951.2">
    <property type="nucleotide sequence ID" value="XM_005189894.4"/>
</dbReference>
<dbReference type="OrthoDB" id="432447at2759"/>
<dbReference type="InterPro" id="IPR001805">
    <property type="entry name" value="Adenokinase"/>
</dbReference>
<protein>
    <recommendedName>
        <fullName evidence="3 11">Adenosine kinase</fullName>
        <shortName evidence="11">AK</shortName>
        <ecNumber evidence="3 11">2.7.1.20</ecNumber>
    </recommendedName>
    <alternativeName>
        <fullName evidence="11">Adenosine 5'-phosphotransferase</fullName>
    </alternativeName>
</protein>
<evidence type="ECO:0000256" key="8">
    <source>
        <dbReference type="ARBA" id="ARBA00022840"/>
    </source>
</evidence>
<dbReference type="GO" id="GO:0044209">
    <property type="term" value="P:AMP salvage"/>
    <property type="evidence" value="ECO:0007669"/>
    <property type="project" value="UniProtKB-UniRule"/>
</dbReference>
<dbReference type="PANTHER" id="PTHR45769">
    <property type="entry name" value="ADENOSINE KINASE"/>
    <property type="match status" value="1"/>
</dbReference>
<evidence type="ECO:0000313" key="13">
    <source>
        <dbReference type="EnsemblMetazoa" id="MDOA008947-PA"/>
    </source>
</evidence>
<evidence type="ECO:0000256" key="11">
    <source>
        <dbReference type="RuleBase" id="RU368116"/>
    </source>
</evidence>
<dbReference type="InterPro" id="IPR002173">
    <property type="entry name" value="Carboh/pur_kinase_PfkB_CS"/>
</dbReference>
<dbReference type="GO" id="GO:0006169">
    <property type="term" value="P:adenosine salvage"/>
    <property type="evidence" value="ECO:0007669"/>
    <property type="project" value="UniProtKB-ARBA"/>
</dbReference>
<name>A0A1I8MVS6_MUSDO</name>
<comment type="catalytic activity">
    <reaction evidence="11">
        <text>adenosine + ATP = AMP + ADP + H(+)</text>
        <dbReference type="Rhea" id="RHEA:20824"/>
        <dbReference type="ChEBI" id="CHEBI:15378"/>
        <dbReference type="ChEBI" id="CHEBI:16335"/>
        <dbReference type="ChEBI" id="CHEBI:30616"/>
        <dbReference type="ChEBI" id="CHEBI:456215"/>
        <dbReference type="ChEBI" id="CHEBI:456216"/>
        <dbReference type="EC" id="2.7.1.20"/>
    </reaction>
</comment>
<evidence type="ECO:0000256" key="9">
    <source>
        <dbReference type="ARBA" id="ARBA00022842"/>
    </source>
</evidence>
<keyword evidence="6 11" id="KW-0547">Nucleotide-binding</keyword>
<evidence type="ECO:0000256" key="2">
    <source>
        <dbReference type="ARBA" id="ARBA00010688"/>
    </source>
</evidence>
<dbReference type="PROSITE" id="PS00584">
    <property type="entry name" value="PFKB_KINASES_2"/>
    <property type="match status" value="1"/>
</dbReference>
<evidence type="ECO:0000256" key="4">
    <source>
        <dbReference type="ARBA" id="ARBA00022679"/>
    </source>
</evidence>
<dbReference type="InterPro" id="IPR011611">
    <property type="entry name" value="PfkB_dom"/>
</dbReference>
<comment type="cofactor">
    <cofactor evidence="11">
        <name>Mg(2+)</name>
        <dbReference type="ChEBI" id="CHEBI:18420"/>
    </cofactor>
    <text evidence="11">Binds 3 Mg(2+) ions per subunit.</text>
</comment>
<reference evidence="13" key="1">
    <citation type="submission" date="2020-05" db="UniProtKB">
        <authorList>
            <consortium name="EnsemblMetazoa"/>
        </authorList>
    </citation>
    <scope>IDENTIFICATION</scope>
    <source>
        <strain evidence="13">Aabys</strain>
    </source>
</reference>
<dbReference type="PANTHER" id="PTHR45769:SF3">
    <property type="entry name" value="ADENOSINE KINASE"/>
    <property type="match status" value="1"/>
</dbReference>
<dbReference type="GO" id="GO:0006144">
    <property type="term" value="P:purine nucleobase metabolic process"/>
    <property type="evidence" value="ECO:0007669"/>
    <property type="project" value="TreeGrafter"/>
</dbReference>
<keyword evidence="11" id="KW-0539">Nucleus</keyword>
<dbReference type="EnsemblMetazoa" id="MDOA008947-RA">
    <property type="protein sequence ID" value="MDOA008947-PA"/>
    <property type="gene ID" value="MDOA008947"/>
</dbReference>
<dbReference type="GO" id="GO:0005829">
    <property type="term" value="C:cytosol"/>
    <property type="evidence" value="ECO:0007669"/>
    <property type="project" value="TreeGrafter"/>
</dbReference>
<dbReference type="SUPFAM" id="SSF53613">
    <property type="entry name" value="Ribokinase-like"/>
    <property type="match status" value="1"/>
</dbReference>
<dbReference type="InterPro" id="IPR029056">
    <property type="entry name" value="Ribokinase-like"/>
</dbReference>
<dbReference type="AlphaFoldDB" id="A0A1I8MVS6"/>
<dbReference type="VEuPathDB" id="VectorBase:MDOMA2_018703"/>
<comment type="similarity">
    <text evidence="2 11">Belongs to the carbohydrate kinase PfkB family.</text>
</comment>
<keyword evidence="4 11" id="KW-0808">Transferase</keyword>
<dbReference type="FunFam" id="3.40.1190.20:FF:000006">
    <property type="entry name" value="Adenosine kinase 2"/>
    <property type="match status" value="1"/>
</dbReference>
<dbReference type="FunFam" id="3.30.1110.10:FF:000001">
    <property type="entry name" value="Adenosine kinase a"/>
    <property type="match status" value="1"/>
</dbReference>
<dbReference type="GO" id="GO:0004001">
    <property type="term" value="F:adenosine kinase activity"/>
    <property type="evidence" value="ECO:0007669"/>
    <property type="project" value="UniProtKB-UniRule"/>
</dbReference>
<gene>
    <name evidence="13" type="primary">101888276</name>
</gene>
<dbReference type="Gene3D" id="3.30.1110.10">
    <property type="match status" value="1"/>
</dbReference>
<evidence type="ECO:0000256" key="5">
    <source>
        <dbReference type="ARBA" id="ARBA00022726"/>
    </source>
</evidence>
<dbReference type="Pfam" id="PF00294">
    <property type="entry name" value="PfkB"/>
    <property type="match status" value="1"/>
</dbReference>
<evidence type="ECO:0000256" key="1">
    <source>
        <dbReference type="ARBA" id="ARBA00004801"/>
    </source>
</evidence>
<comment type="subunit">
    <text evidence="11">Monomer.</text>
</comment>
<keyword evidence="5 11" id="KW-0660">Purine salvage</keyword>
<comment type="pathway">
    <text evidence="1 11">Purine metabolism; AMP biosynthesis via salvage pathway; AMP from adenosine: step 1/1.</text>
</comment>
<feature type="active site" description="Proton acceptor" evidence="10">
    <location>
        <position position="326"/>
    </location>
</feature>
<dbReference type="STRING" id="7370.A0A1I8MVS6"/>
<dbReference type="KEGG" id="mde:101888276"/>